<feature type="compositionally biased region" description="Polar residues" evidence="1">
    <location>
        <begin position="125"/>
        <end position="134"/>
    </location>
</feature>
<evidence type="ECO:0000313" key="2">
    <source>
        <dbReference type="EMBL" id="KAF0887625.1"/>
    </source>
</evidence>
<name>A0A6G1BH19_9ORYZ</name>
<feature type="region of interest" description="Disordered" evidence="1">
    <location>
        <begin position="125"/>
        <end position="150"/>
    </location>
</feature>
<organism evidence="2 3">
    <name type="scientific">Oryza meyeriana var. granulata</name>
    <dbReference type="NCBI Taxonomy" id="110450"/>
    <lineage>
        <taxon>Eukaryota</taxon>
        <taxon>Viridiplantae</taxon>
        <taxon>Streptophyta</taxon>
        <taxon>Embryophyta</taxon>
        <taxon>Tracheophyta</taxon>
        <taxon>Spermatophyta</taxon>
        <taxon>Magnoliopsida</taxon>
        <taxon>Liliopsida</taxon>
        <taxon>Poales</taxon>
        <taxon>Poaceae</taxon>
        <taxon>BOP clade</taxon>
        <taxon>Oryzoideae</taxon>
        <taxon>Oryzeae</taxon>
        <taxon>Oryzinae</taxon>
        <taxon>Oryza</taxon>
        <taxon>Oryza meyeriana</taxon>
    </lineage>
</organism>
<evidence type="ECO:0000256" key="1">
    <source>
        <dbReference type="SAM" id="MobiDB-lite"/>
    </source>
</evidence>
<feature type="region of interest" description="Disordered" evidence="1">
    <location>
        <begin position="1"/>
        <end position="74"/>
    </location>
</feature>
<proteinExistence type="predicted"/>
<evidence type="ECO:0000313" key="3">
    <source>
        <dbReference type="Proteomes" id="UP000479710"/>
    </source>
</evidence>
<protein>
    <submittedName>
        <fullName evidence="2">Uncharacterized protein</fullName>
    </submittedName>
</protein>
<dbReference type="Proteomes" id="UP000479710">
    <property type="component" value="Unassembled WGS sequence"/>
</dbReference>
<sequence length="179" mass="18928">MPESSSPAPPATTGAAVVRPSVSVQEDITTAVAGSRKRSGGGETRRRTTPIGGAATGPRACRHSRIEGSGGDVAAVSPCSDGEAAGDHRELRLRHLILQPPLVIHQCCFCSHVDVNDVAAVSSIRSSAGNNDHPSYSKEEDDDEHEGKTPAGRLPYVLHRCRKHAGEVDHLWLCGLVAW</sequence>
<comment type="caution">
    <text evidence="2">The sequence shown here is derived from an EMBL/GenBank/DDBJ whole genome shotgun (WGS) entry which is preliminary data.</text>
</comment>
<dbReference type="AlphaFoldDB" id="A0A6G1BH19"/>
<feature type="compositionally biased region" description="Low complexity" evidence="1">
    <location>
        <begin position="1"/>
        <end position="16"/>
    </location>
</feature>
<gene>
    <name evidence="2" type="ORF">E2562_002342</name>
</gene>
<reference evidence="2 3" key="1">
    <citation type="submission" date="2019-11" db="EMBL/GenBank/DDBJ databases">
        <title>Whole genome sequence of Oryza granulata.</title>
        <authorList>
            <person name="Li W."/>
        </authorList>
    </citation>
    <scope>NUCLEOTIDE SEQUENCE [LARGE SCALE GENOMIC DNA]</scope>
    <source>
        <strain evidence="3">cv. Menghai</strain>
        <tissue evidence="2">Leaf</tissue>
    </source>
</reference>
<accession>A0A6G1BH19</accession>
<keyword evidence="3" id="KW-1185">Reference proteome</keyword>
<dbReference type="EMBL" id="SPHZ02000012">
    <property type="protein sequence ID" value="KAF0887625.1"/>
    <property type="molecule type" value="Genomic_DNA"/>
</dbReference>